<sequence length="312" mass="34262">MSGSESIPQEENRPNLVPDFGPTSPLSDVSSPSYTEQDEAEATTFFSTNAILESDTSLESHTSARAPEIGTANDTNSPTEQNIRLLNSLESPSTFGNHSLNTTGSKFSSSSELSDIDSSEAETDKMDFLDDSNGHIDEDQNSHHKSQLREIALSNLKDDEELYTGDEDSNSPVEETAEKPTEIVDTPPHTGKHEGDEVAVSVNGGRADEVPKEESPATSPNFSENGSKAEDEVTTPEKHAQEDVQRTPNKRRKLIPSMEETQDPDVKTELLHPNDFEDNADEEEDIENEGEDEDDEDEREHESLAEDSKSPV</sequence>
<feature type="compositionally biased region" description="Basic and acidic residues" evidence="1">
    <location>
        <begin position="122"/>
        <end position="142"/>
    </location>
</feature>
<feature type="region of interest" description="Disordered" evidence="1">
    <location>
        <begin position="1"/>
        <end position="312"/>
    </location>
</feature>
<feature type="compositionally biased region" description="Polar residues" evidence="1">
    <location>
        <begin position="72"/>
        <end position="98"/>
    </location>
</feature>
<dbReference type="RefSeq" id="XP_018982892.1">
    <property type="nucleotide sequence ID" value="XM_019132203.1"/>
</dbReference>
<feature type="compositionally biased region" description="Polar residues" evidence="1">
    <location>
        <begin position="24"/>
        <end position="35"/>
    </location>
</feature>
<feature type="compositionally biased region" description="Polar residues" evidence="1">
    <location>
        <begin position="44"/>
        <end position="63"/>
    </location>
</feature>
<evidence type="ECO:0000313" key="3">
    <source>
        <dbReference type="Proteomes" id="UP000094336"/>
    </source>
</evidence>
<accession>A0A1E3QJD4</accession>
<feature type="compositionally biased region" description="Basic and acidic residues" evidence="1">
    <location>
        <begin position="300"/>
        <end position="312"/>
    </location>
</feature>
<dbReference type="Proteomes" id="UP000094336">
    <property type="component" value="Unassembled WGS sequence"/>
</dbReference>
<feature type="compositionally biased region" description="Basic and acidic residues" evidence="1">
    <location>
        <begin position="227"/>
        <end position="245"/>
    </location>
</feature>
<protein>
    <submittedName>
        <fullName evidence="2">Uncharacterized protein</fullName>
    </submittedName>
</protein>
<name>A0A1E3QJD4_9ASCO</name>
<feature type="compositionally biased region" description="Polar residues" evidence="1">
    <location>
        <begin position="216"/>
        <end position="226"/>
    </location>
</feature>
<evidence type="ECO:0000313" key="2">
    <source>
        <dbReference type="EMBL" id="ODQ77564.1"/>
    </source>
</evidence>
<proteinExistence type="predicted"/>
<organism evidence="2 3">
    <name type="scientific">Babjeviella inositovora NRRL Y-12698</name>
    <dbReference type="NCBI Taxonomy" id="984486"/>
    <lineage>
        <taxon>Eukaryota</taxon>
        <taxon>Fungi</taxon>
        <taxon>Dikarya</taxon>
        <taxon>Ascomycota</taxon>
        <taxon>Saccharomycotina</taxon>
        <taxon>Pichiomycetes</taxon>
        <taxon>Serinales incertae sedis</taxon>
        <taxon>Babjeviella</taxon>
    </lineage>
</organism>
<feature type="compositionally biased region" description="Low complexity" evidence="1">
    <location>
        <begin position="99"/>
        <end position="113"/>
    </location>
</feature>
<dbReference type="AlphaFoldDB" id="A0A1E3QJD4"/>
<reference evidence="3" key="1">
    <citation type="submission" date="2016-05" db="EMBL/GenBank/DDBJ databases">
        <title>Comparative genomics of biotechnologically important yeasts.</title>
        <authorList>
            <consortium name="DOE Joint Genome Institute"/>
            <person name="Riley R."/>
            <person name="Haridas S."/>
            <person name="Wolfe K.H."/>
            <person name="Lopes M.R."/>
            <person name="Hittinger C.T."/>
            <person name="Goker M."/>
            <person name="Salamov A."/>
            <person name="Wisecaver J."/>
            <person name="Long T.M."/>
            <person name="Aerts A.L."/>
            <person name="Barry K."/>
            <person name="Choi C."/>
            <person name="Clum A."/>
            <person name="Coughlan A.Y."/>
            <person name="Deshpande S."/>
            <person name="Douglass A.P."/>
            <person name="Hanson S.J."/>
            <person name="Klenk H.-P."/>
            <person name="Labutti K."/>
            <person name="Lapidus A."/>
            <person name="Lindquist E."/>
            <person name="Lipzen A."/>
            <person name="Meier-Kolthoff J.P."/>
            <person name="Ohm R.A."/>
            <person name="Otillar R.P."/>
            <person name="Pangilinan J."/>
            <person name="Peng Y."/>
            <person name="Rokas A."/>
            <person name="Rosa C.A."/>
            <person name="Scheuner C."/>
            <person name="Sibirny A.A."/>
            <person name="Slot J.C."/>
            <person name="Stielow J.B."/>
            <person name="Sun H."/>
            <person name="Kurtzman C.P."/>
            <person name="Blackwell M."/>
            <person name="Grigoriev I.V."/>
            <person name="Jeffries T.W."/>
        </authorList>
    </citation>
    <scope>NUCLEOTIDE SEQUENCE [LARGE SCALE GENOMIC DNA]</scope>
    <source>
        <strain evidence="3">NRRL Y-12698</strain>
    </source>
</reference>
<feature type="non-terminal residue" evidence="2">
    <location>
        <position position="312"/>
    </location>
</feature>
<feature type="compositionally biased region" description="Acidic residues" evidence="1">
    <location>
        <begin position="158"/>
        <end position="169"/>
    </location>
</feature>
<feature type="compositionally biased region" description="Basic and acidic residues" evidence="1">
    <location>
        <begin position="264"/>
        <end position="275"/>
    </location>
</feature>
<gene>
    <name evidence="2" type="ORF">BABINDRAFT_53903</name>
</gene>
<feature type="compositionally biased region" description="Basic and acidic residues" evidence="1">
    <location>
        <begin position="206"/>
        <end position="215"/>
    </location>
</feature>
<dbReference type="EMBL" id="KV454439">
    <property type="protein sequence ID" value="ODQ77564.1"/>
    <property type="molecule type" value="Genomic_DNA"/>
</dbReference>
<dbReference type="GeneID" id="30150056"/>
<keyword evidence="3" id="KW-1185">Reference proteome</keyword>
<feature type="compositionally biased region" description="Acidic residues" evidence="1">
    <location>
        <begin position="276"/>
        <end position="299"/>
    </location>
</feature>
<evidence type="ECO:0000256" key="1">
    <source>
        <dbReference type="SAM" id="MobiDB-lite"/>
    </source>
</evidence>